<reference evidence="1" key="2">
    <citation type="journal article" date="2015" name="Fish Shellfish Immunol.">
        <title>Early steps in the European eel (Anguilla anguilla)-Vibrio vulnificus interaction in the gills: Role of the RtxA13 toxin.</title>
        <authorList>
            <person name="Callol A."/>
            <person name="Pajuelo D."/>
            <person name="Ebbesson L."/>
            <person name="Teles M."/>
            <person name="MacKenzie S."/>
            <person name="Amaro C."/>
        </authorList>
    </citation>
    <scope>NUCLEOTIDE SEQUENCE</scope>
</reference>
<dbReference type="EMBL" id="GBXM01103689">
    <property type="protein sequence ID" value="JAH04888.1"/>
    <property type="molecule type" value="Transcribed_RNA"/>
</dbReference>
<proteinExistence type="predicted"/>
<sequence length="44" mass="5298">MLKIVNWKAILKRKERLLKQRTVKTKLSRLACPSYRVTYFAITM</sequence>
<reference evidence="1" key="1">
    <citation type="submission" date="2014-11" db="EMBL/GenBank/DDBJ databases">
        <authorList>
            <person name="Amaro Gonzalez C."/>
        </authorList>
    </citation>
    <scope>NUCLEOTIDE SEQUENCE</scope>
</reference>
<name>A0A0E9PM40_ANGAN</name>
<organism evidence="1">
    <name type="scientific">Anguilla anguilla</name>
    <name type="common">European freshwater eel</name>
    <name type="synonym">Muraena anguilla</name>
    <dbReference type="NCBI Taxonomy" id="7936"/>
    <lineage>
        <taxon>Eukaryota</taxon>
        <taxon>Metazoa</taxon>
        <taxon>Chordata</taxon>
        <taxon>Craniata</taxon>
        <taxon>Vertebrata</taxon>
        <taxon>Euteleostomi</taxon>
        <taxon>Actinopterygii</taxon>
        <taxon>Neopterygii</taxon>
        <taxon>Teleostei</taxon>
        <taxon>Anguilliformes</taxon>
        <taxon>Anguillidae</taxon>
        <taxon>Anguilla</taxon>
    </lineage>
</organism>
<evidence type="ECO:0000313" key="1">
    <source>
        <dbReference type="EMBL" id="JAH04888.1"/>
    </source>
</evidence>
<protein>
    <submittedName>
        <fullName evidence="1">Uncharacterized protein</fullName>
    </submittedName>
</protein>
<dbReference type="AlphaFoldDB" id="A0A0E9PM40"/>
<accession>A0A0E9PM40</accession>